<name>A0A2K8KNF4_9GAMM</name>
<dbReference type="EC" id="3.6.1.41" evidence="3"/>
<dbReference type="RefSeq" id="WP_100256014.1">
    <property type="nucleotide sequence ID" value="NZ_CP011797.1"/>
</dbReference>
<dbReference type="Pfam" id="PF00149">
    <property type="entry name" value="Metallophos"/>
    <property type="match status" value="1"/>
</dbReference>
<dbReference type="Proteomes" id="UP000229757">
    <property type="component" value="Chromosome"/>
</dbReference>
<sequence>MALYAVGDLQGCLSPLTTLLDHVGFDPLHDRLWLTGDLVNRGPDSIGCLAFVKNLGSAAQTVLGNHDLHLLALHQLGQPSKDKNIAATLDHPDAPELLAWLAHQPMLIQDTERQLTMTHAGIPPLWSDKKAAKLAQELEQVLAKPKTRQVFLANMYGNDPRLWKNSLDGMERLRYIVNAFTRMRFCDDQAKLEFNSKSAIDTAPAGMRPWFAWPTEKRKHRLVFGHWAALMGRTDDPQMIALDTGYVWGNHMTLMNLDTQVRFCCDIKGLVSQFDEPAFAAMSAKL</sequence>
<evidence type="ECO:0000256" key="7">
    <source>
        <dbReference type="ARBA" id="ARBA00033210"/>
    </source>
</evidence>
<evidence type="ECO:0000259" key="9">
    <source>
        <dbReference type="Pfam" id="PF00149"/>
    </source>
</evidence>
<dbReference type="PANTHER" id="PTHR40942">
    <property type="match status" value="1"/>
</dbReference>
<evidence type="ECO:0000256" key="6">
    <source>
        <dbReference type="ARBA" id="ARBA00032248"/>
    </source>
</evidence>
<dbReference type="Gene3D" id="3.60.21.10">
    <property type="match status" value="1"/>
</dbReference>
<evidence type="ECO:0000256" key="1">
    <source>
        <dbReference type="ARBA" id="ARBA00003413"/>
    </source>
</evidence>
<organism evidence="10 11">
    <name type="scientific">Reinekea forsetii</name>
    <dbReference type="NCBI Taxonomy" id="1336806"/>
    <lineage>
        <taxon>Bacteria</taxon>
        <taxon>Pseudomonadati</taxon>
        <taxon>Pseudomonadota</taxon>
        <taxon>Gammaproteobacteria</taxon>
        <taxon>Oceanospirillales</taxon>
        <taxon>Saccharospirillaceae</taxon>
        <taxon>Reinekea</taxon>
    </lineage>
</organism>
<dbReference type="KEGG" id="rfo:REIFOR_00447"/>
<dbReference type="NCBIfam" id="TIGR00668">
    <property type="entry name" value="apaH"/>
    <property type="match status" value="1"/>
</dbReference>
<keyword evidence="11" id="KW-1185">Reference proteome</keyword>
<dbReference type="EMBL" id="CP011797">
    <property type="protein sequence ID" value="ATX75619.1"/>
    <property type="molecule type" value="Genomic_DNA"/>
</dbReference>
<feature type="domain" description="Calcineurin-like phosphoesterase" evidence="9">
    <location>
        <begin position="3"/>
        <end position="127"/>
    </location>
</feature>
<evidence type="ECO:0000256" key="4">
    <source>
        <dbReference type="ARBA" id="ARBA00022801"/>
    </source>
</evidence>
<dbReference type="CDD" id="cd07422">
    <property type="entry name" value="MPP_ApaH"/>
    <property type="match status" value="1"/>
</dbReference>
<dbReference type="NCBIfam" id="NF001204">
    <property type="entry name" value="PRK00166.1"/>
    <property type="match status" value="1"/>
</dbReference>
<accession>A0A2K8KNF4</accession>
<evidence type="ECO:0000256" key="8">
    <source>
        <dbReference type="ARBA" id="ARBA00049417"/>
    </source>
</evidence>
<dbReference type="GO" id="GO:0008803">
    <property type="term" value="F:bis(5'-nucleosyl)-tetraphosphatase (symmetrical) activity"/>
    <property type="evidence" value="ECO:0007669"/>
    <property type="project" value="UniProtKB-EC"/>
</dbReference>
<dbReference type="InterPro" id="IPR004843">
    <property type="entry name" value="Calcineurin-like_PHP"/>
</dbReference>
<evidence type="ECO:0000256" key="5">
    <source>
        <dbReference type="ARBA" id="ARBA00031248"/>
    </source>
</evidence>
<protein>
    <recommendedName>
        <fullName evidence="3">bis(5'-nucleosyl)-tetraphosphatase (symmetrical)</fullName>
        <ecNumber evidence="3">3.6.1.41</ecNumber>
    </recommendedName>
    <alternativeName>
        <fullName evidence="6">Ap4A hydrolase</fullName>
    </alternativeName>
    <alternativeName>
        <fullName evidence="5">Diadenosine 5',5'''-P1,P4-tetraphosphate pyrophosphohydrolase</fullName>
    </alternativeName>
    <alternativeName>
        <fullName evidence="7">Diadenosine tetraphosphatase</fullName>
    </alternativeName>
</protein>
<comment type="catalytic activity">
    <reaction evidence="8">
        <text>P(1),P(4)-bis(5'-adenosyl) tetraphosphate + H2O = 2 ADP + 2 H(+)</text>
        <dbReference type="Rhea" id="RHEA:24252"/>
        <dbReference type="ChEBI" id="CHEBI:15377"/>
        <dbReference type="ChEBI" id="CHEBI:15378"/>
        <dbReference type="ChEBI" id="CHEBI:58141"/>
        <dbReference type="ChEBI" id="CHEBI:456216"/>
        <dbReference type="EC" id="3.6.1.41"/>
    </reaction>
</comment>
<comment type="function">
    <text evidence="1">Hydrolyzes diadenosine 5',5'''-P1,P4-tetraphosphate to yield ADP.</text>
</comment>
<evidence type="ECO:0000256" key="3">
    <source>
        <dbReference type="ARBA" id="ARBA00012506"/>
    </source>
</evidence>
<gene>
    <name evidence="10" type="ORF">REIFOR_00447</name>
</gene>
<dbReference type="PIRSF" id="PIRSF000903">
    <property type="entry name" value="B5n-ttraPtase_sm"/>
    <property type="match status" value="1"/>
</dbReference>
<comment type="similarity">
    <text evidence="2">Belongs to the Ap4A hydrolase family.</text>
</comment>
<evidence type="ECO:0000313" key="10">
    <source>
        <dbReference type="EMBL" id="ATX75619.1"/>
    </source>
</evidence>
<dbReference type="AlphaFoldDB" id="A0A2K8KNF4"/>
<dbReference type="InterPro" id="IPR029052">
    <property type="entry name" value="Metallo-depent_PP-like"/>
</dbReference>
<dbReference type="PANTHER" id="PTHR40942:SF4">
    <property type="entry name" value="CYTOCHROME C5"/>
    <property type="match status" value="1"/>
</dbReference>
<dbReference type="InterPro" id="IPR004617">
    <property type="entry name" value="ApaH"/>
</dbReference>
<dbReference type="SUPFAM" id="SSF56300">
    <property type="entry name" value="Metallo-dependent phosphatases"/>
    <property type="match status" value="1"/>
</dbReference>
<keyword evidence="4 10" id="KW-0378">Hydrolase</keyword>
<dbReference type="OrthoDB" id="9807890at2"/>
<evidence type="ECO:0000313" key="11">
    <source>
        <dbReference type="Proteomes" id="UP000229757"/>
    </source>
</evidence>
<proteinExistence type="inferred from homology"/>
<reference evidence="10 11" key="1">
    <citation type="journal article" date="2017" name="Environ. Microbiol.">
        <title>Genomic and physiological analyses of 'Reinekea forsetii' reveal a versatile opportunistic lifestyle during spring algae blooms.</title>
        <authorList>
            <person name="Avci B."/>
            <person name="Hahnke R.L."/>
            <person name="Chafee M."/>
            <person name="Fischer T."/>
            <person name="Gruber-Vodicka H."/>
            <person name="Tegetmeyer H.E."/>
            <person name="Harder J."/>
            <person name="Fuchs B.M."/>
            <person name="Amann R.I."/>
            <person name="Teeling H."/>
        </authorList>
    </citation>
    <scope>NUCLEOTIDE SEQUENCE [LARGE SCALE GENOMIC DNA]</scope>
    <source>
        <strain evidence="10 11">Hel1_31_D35</strain>
    </source>
</reference>
<evidence type="ECO:0000256" key="2">
    <source>
        <dbReference type="ARBA" id="ARBA00005419"/>
    </source>
</evidence>